<protein>
    <submittedName>
        <fullName evidence="2">Outer membrane beta-barrel protein</fullName>
    </submittedName>
</protein>
<evidence type="ECO:0000313" key="2">
    <source>
        <dbReference type="EMBL" id="QEC79254.1"/>
    </source>
</evidence>
<dbReference type="SUPFAM" id="SSF56935">
    <property type="entry name" value="Porins"/>
    <property type="match status" value="1"/>
</dbReference>
<dbReference type="Pfam" id="PF14905">
    <property type="entry name" value="OMP_b-brl_3"/>
    <property type="match status" value="1"/>
</dbReference>
<dbReference type="InterPro" id="IPR041700">
    <property type="entry name" value="OMP_b-brl_3"/>
</dbReference>
<dbReference type="OrthoDB" id="1086219at2"/>
<dbReference type="Gene3D" id="2.170.130.10">
    <property type="entry name" value="TonB-dependent receptor, plug domain"/>
    <property type="match status" value="1"/>
</dbReference>
<feature type="domain" description="Outer membrane protein beta-barrel" evidence="1">
    <location>
        <begin position="451"/>
        <end position="783"/>
    </location>
</feature>
<gene>
    <name evidence="2" type="ORF">FSB76_26120</name>
</gene>
<name>A0A5B8W5W0_9SPHI</name>
<dbReference type="SUPFAM" id="SSF49464">
    <property type="entry name" value="Carboxypeptidase regulatory domain-like"/>
    <property type="match status" value="1"/>
</dbReference>
<dbReference type="EMBL" id="CP042437">
    <property type="protein sequence ID" value="QEC79254.1"/>
    <property type="molecule type" value="Genomic_DNA"/>
</dbReference>
<sequence>MRYLIILLFLFTGISISFAQKHVTIKGHVVDSLNKKPLELSTVAAVDLKDTSLIAYTLSKKTGEFELSNLPLGKKIKLVISYTGHKSFIKALTFQKNEVVDLGEIALSNKMLDEVVIRAERVPITIKKDTIEFSAEAFKTRPNAVVEELLKKLPGVQVNGDGTITVNGKSVSKVLIDGKQFFGSDIKIATKNLDAAIVGSIQVYDDRENDPDHLISDTKVQKVINLKLKKAIKRSTFGKGFAGAGTRGRYESGGLFNMFRDTLQVSLIGLSNNLNRTAFSNDELYSQGGFDRSGGNNLYNGTVNTGGQNWGGGIEKITSGGFNINTDYGKKLKLNLLYFYSQKNNTSQNQAHVQKFLGDTTLSTTSTNDNRSNSYSHSITGLVDWNPDTLNTIHYSPKLVFKRDNSSNSSFSDNYNNFEGHLNTNGGSSSNNSHGTDFQQDFYYNKRLKGKKGASINIGHNLQYSPSQSQSLSKTNLNSFVSSLKSDTLNRQGNGKNSNFSAGLNGSIRYPFTKKLIVDVTTSGNYSRSREENAVFDFNKTTQVYDIYLLSQSTNLKRNLFTEDVKPGITYQFTKEISLIAGLSFNWQQAENKFAVVTNYHNYLFFLPTIRMEFGSFSVGYNRSASLPYLSALQPQTIVYSPLYSFTGNPNLKPTINDNININFNKYFQASQVNIYSYASFSTEQDAIVQTQISVANGAQATNFVNRDGQFSVNGSIGMYKQFKKMGKWTLNTNTSVYGFYRRNINIINGVDGWQKYFSLGFNQNFNINWNDKIELNAGGGYRPVYTSYNYGDHKKVFTDNYSMQNNVVVRWPKRIVWETKQEFNYNSQVSNGFQKSVNVISSSVALQFLKKDRGEIKVTVYDLFNQNTSVYRFTGNNTIYDVQNNTLKRYFLMTLTYKFNTLSTK</sequence>
<dbReference type="AlphaFoldDB" id="A0A5B8W5W0"/>
<reference evidence="2 3" key="1">
    <citation type="journal article" date="2013" name="J. Microbiol.">
        <title>Mucilaginibacter ginsenosidivorax sp. nov., with ginsenoside converting activity isolated from sediment.</title>
        <authorList>
            <person name="Kim J.K."/>
            <person name="Choi T.E."/>
            <person name="Liu Q.M."/>
            <person name="Park H.Y."/>
            <person name="Yi T.H."/>
            <person name="Yoon M.H."/>
            <person name="Kim S.C."/>
            <person name="Im W.T."/>
        </authorList>
    </citation>
    <scope>NUCLEOTIDE SEQUENCE [LARGE SCALE GENOMIC DNA]</scope>
    <source>
        <strain evidence="2 3">KHI28</strain>
    </source>
</reference>
<proteinExistence type="predicted"/>
<dbReference type="KEGG" id="mgk:FSB76_26120"/>
<dbReference type="RefSeq" id="WP_147058664.1">
    <property type="nucleotide sequence ID" value="NZ_CP042437.1"/>
</dbReference>
<dbReference type="Proteomes" id="UP000321362">
    <property type="component" value="Chromosome"/>
</dbReference>
<evidence type="ECO:0000259" key="1">
    <source>
        <dbReference type="Pfam" id="PF14905"/>
    </source>
</evidence>
<keyword evidence="3" id="KW-1185">Reference proteome</keyword>
<organism evidence="2 3">
    <name type="scientific">Mucilaginibacter ginsenosidivorax</name>
    <dbReference type="NCBI Taxonomy" id="862126"/>
    <lineage>
        <taxon>Bacteria</taxon>
        <taxon>Pseudomonadati</taxon>
        <taxon>Bacteroidota</taxon>
        <taxon>Sphingobacteriia</taxon>
        <taxon>Sphingobacteriales</taxon>
        <taxon>Sphingobacteriaceae</taxon>
        <taxon>Mucilaginibacter</taxon>
    </lineage>
</organism>
<dbReference type="InterPro" id="IPR008969">
    <property type="entry name" value="CarboxyPept-like_regulatory"/>
</dbReference>
<evidence type="ECO:0000313" key="3">
    <source>
        <dbReference type="Proteomes" id="UP000321362"/>
    </source>
</evidence>
<dbReference type="InterPro" id="IPR037066">
    <property type="entry name" value="Plug_dom_sf"/>
</dbReference>
<accession>A0A5B8W5W0</accession>
<dbReference type="Pfam" id="PF13715">
    <property type="entry name" value="CarbopepD_reg_2"/>
    <property type="match status" value="1"/>
</dbReference>